<dbReference type="InterPro" id="IPR011051">
    <property type="entry name" value="RmlC_Cupin_sf"/>
</dbReference>
<keyword evidence="7" id="KW-0408">Iron</keyword>
<dbReference type="Pfam" id="PF06052">
    <property type="entry name" value="3-HAO"/>
    <property type="match status" value="1"/>
</dbReference>
<dbReference type="InterPro" id="IPR014710">
    <property type="entry name" value="RmlC-like_jellyroll"/>
</dbReference>
<comment type="function">
    <text evidence="2">Catalyzes the oxidative ring opening of 3-hydroxyanthranilate to 2-amino-3-carboxymuconate semialdehyde, which spontaneously cyclizes to quinolinate.</text>
</comment>
<name>A0A7M7JUQ1_VARDE</name>
<dbReference type="PANTHER" id="PTHR15497:SF1">
    <property type="entry name" value="3-HYDROXYANTHRANILATE 3,4-DIOXYGENASE"/>
    <property type="match status" value="1"/>
</dbReference>
<evidence type="ECO:0000256" key="1">
    <source>
        <dbReference type="ARBA" id="ARBA00001954"/>
    </source>
</evidence>
<dbReference type="GO" id="GO:0034354">
    <property type="term" value="P:'de novo' NAD+ biosynthetic process from L-tryptophan"/>
    <property type="evidence" value="ECO:0007669"/>
    <property type="project" value="TreeGrafter"/>
</dbReference>
<accession>A0A7M7JUQ1</accession>
<dbReference type="CDD" id="cd06123">
    <property type="entry name" value="cupin_HAO"/>
    <property type="match status" value="1"/>
</dbReference>
<evidence type="ECO:0000256" key="2">
    <source>
        <dbReference type="ARBA" id="ARBA00002752"/>
    </source>
</evidence>
<keyword evidence="6" id="KW-0560">Oxidoreductase</keyword>
<evidence type="ECO:0000256" key="4">
    <source>
        <dbReference type="ARBA" id="ARBA00022723"/>
    </source>
</evidence>
<proteinExistence type="predicted"/>
<sequence length="257" mass="29207">MPLPAVLVKFNVIGEELFYQLKGDMILKVREQNRFKDIHIREGEIFLLPGKIPHSPQRFSDTIGLVIERRRLKDVEYDCLRYYVKPGEDPEVLFERWFHVTALGTQLVSVINEFMESEERKTGIPGRKSRLCEPYFEDDTSFQLDTPKSIAKFISDNARILGAPGGNVLVYPTSKYKFHVEVLGDGSHCREAPKNGEAFLYQLSGNGLCEHSIGENMMSQQSTLLLQAASFCKITNEPCARTLFVLVNMPETVLFPA</sequence>
<evidence type="ECO:0000256" key="5">
    <source>
        <dbReference type="ARBA" id="ARBA00022964"/>
    </source>
</evidence>
<evidence type="ECO:0000256" key="6">
    <source>
        <dbReference type="ARBA" id="ARBA00023002"/>
    </source>
</evidence>
<keyword evidence="5" id="KW-0223">Dioxygenase</keyword>
<dbReference type="GeneID" id="111248648"/>
<dbReference type="PANTHER" id="PTHR15497">
    <property type="entry name" value="3-HYDROXYANTHRANILATE 3,4-DIOXYGENASE"/>
    <property type="match status" value="1"/>
</dbReference>
<protein>
    <recommendedName>
        <fullName evidence="10">3-hydroxyanthranilate 3,4-dioxygenase</fullName>
    </recommendedName>
</protein>
<dbReference type="RefSeq" id="XP_022657076.1">
    <property type="nucleotide sequence ID" value="XM_022801341.1"/>
</dbReference>
<evidence type="ECO:0008006" key="10">
    <source>
        <dbReference type="Google" id="ProtNLM"/>
    </source>
</evidence>
<dbReference type="AlphaFoldDB" id="A0A7M7JUQ1"/>
<keyword evidence="3" id="KW-0662">Pyridine nucleotide biosynthesis</keyword>
<comment type="cofactor">
    <cofactor evidence="1">
        <name>Fe(2+)</name>
        <dbReference type="ChEBI" id="CHEBI:29033"/>
    </cofactor>
</comment>
<dbReference type="SUPFAM" id="SSF51182">
    <property type="entry name" value="RmlC-like cupins"/>
    <property type="match status" value="1"/>
</dbReference>
<evidence type="ECO:0000256" key="7">
    <source>
        <dbReference type="ARBA" id="ARBA00023004"/>
    </source>
</evidence>
<reference evidence="8" key="1">
    <citation type="submission" date="2021-01" db="UniProtKB">
        <authorList>
            <consortium name="EnsemblMetazoa"/>
        </authorList>
    </citation>
    <scope>IDENTIFICATION</scope>
</reference>
<evidence type="ECO:0000256" key="3">
    <source>
        <dbReference type="ARBA" id="ARBA00022642"/>
    </source>
</evidence>
<dbReference type="Proteomes" id="UP000594260">
    <property type="component" value="Unplaced"/>
</dbReference>
<evidence type="ECO:0000313" key="8">
    <source>
        <dbReference type="EnsemblMetazoa" id="XP_022657076"/>
    </source>
</evidence>
<dbReference type="EnsemblMetazoa" id="XM_022801341">
    <property type="protein sequence ID" value="XP_022657076"/>
    <property type="gene ID" value="LOC111248648"/>
</dbReference>
<dbReference type="GO" id="GO:0046874">
    <property type="term" value="P:quinolinate metabolic process"/>
    <property type="evidence" value="ECO:0007669"/>
    <property type="project" value="TreeGrafter"/>
</dbReference>
<evidence type="ECO:0000313" key="9">
    <source>
        <dbReference type="Proteomes" id="UP000594260"/>
    </source>
</evidence>
<dbReference type="GO" id="GO:0005737">
    <property type="term" value="C:cytoplasm"/>
    <property type="evidence" value="ECO:0007669"/>
    <property type="project" value="TreeGrafter"/>
</dbReference>
<dbReference type="Gene3D" id="2.60.120.10">
    <property type="entry name" value="Jelly Rolls"/>
    <property type="match status" value="1"/>
</dbReference>
<keyword evidence="4" id="KW-0479">Metal-binding</keyword>
<keyword evidence="9" id="KW-1185">Reference proteome</keyword>
<dbReference type="GO" id="GO:0005506">
    <property type="term" value="F:iron ion binding"/>
    <property type="evidence" value="ECO:0007669"/>
    <property type="project" value="InterPro"/>
</dbReference>
<dbReference type="InterPro" id="IPR010329">
    <property type="entry name" value="3hydroanth_dOase"/>
</dbReference>
<organism evidence="8 9">
    <name type="scientific">Varroa destructor</name>
    <name type="common">Honeybee mite</name>
    <dbReference type="NCBI Taxonomy" id="109461"/>
    <lineage>
        <taxon>Eukaryota</taxon>
        <taxon>Metazoa</taxon>
        <taxon>Ecdysozoa</taxon>
        <taxon>Arthropoda</taxon>
        <taxon>Chelicerata</taxon>
        <taxon>Arachnida</taxon>
        <taxon>Acari</taxon>
        <taxon>Parasitiformes</taxon>
        <taxon>Mesostigmata</taxon>
        <taxon>Gamasina</taxon>
        <taxon>Dermanyssoidea</taxon>
        <taxon>Varroidae</taxon>
        <taxon>Varroa</taxon>
    </lineage>
</organism>
<dbReference type="GO" id="GO:0000334">
    <property type="term" value="F:3-hydroxyanthranilate 3,4-dioxygenase activity"/>
    <property type="evidence" value="ECO:0007669"/>
    <property type="project" value="InterPro"/>
</dbReference>